<comment type="caution">
    <text evidence="1">The sequence shown here is derived from an EMBL/GenBank/DDBJ whole genome shotgun (WGS) entry which is preliminary data.</text>
</comment>
<gene>
    <name evidence="1" type="primary">Necator_chrIII.g9582</name>
    <name evidence="1" type="ORF">RB195_008817</name>
</gene>
<proteinExistence type="predicted"/>
<reference evidence="1 2" key="1">
    <citation type="submission" date="2023-08" db="EMBL/GenBank/DDBJ databases">
        <title>A Necator americanus chromosomal reference genome.</title>
        <authorList>
            <person name="Ilik V."/>
            <person name="Petrzelkova K.J."/>
            <person name="Pardy F."/>
            <person name="Fuh T."/>
            <person name="Niatou-Singa F.S."/>
            <person name="Gouil Q."/>
            <person name="Baker L."/>
            <person name="Ritchie M.E."/>
            <person name="Jex A.R."/>
            <person name="Gazzola D."/>
            <person name="Li H."/>
            <person name="Toshio Fujiwara R."/>
            <person name="Zhan B."/>
            <person name="Aroian R.V."/>
            <person name="Pafco B."/>
            <person name="Schwarz E.M."/>
        </authorList>
    </citation>
    <scope>NUCLEOTIDE SEQUENCE [LARGE SCALE GENOMIC DNA]</scope>
    <source>
        <strain evidence="1 2">Aroian</strain>
        <tissue evidence="1">Whole animal</tissue>
    </source>
</reference>
<evidence type="ECO:0000313" key="1">
    <source>
        <dbReference type="EMBL" id="KAK6740593.1"/>
    </source>
</evidence>
<accession>A0ABR1CQG5</accession>
<sequence>MLRLNRANRIEREDVWKSLLCVVFLANDAIQHVNNNFCGRNPHEIYWEPILVVIVNHVMFLVRKEH</sequence>
<dbReference type="EMBL" id="JAVFWL010000003">
    <property type="protein sequence ID" value="KAK6740593.1"/>
    <property type="molecule type" value="Genomic_DNA"/>
</dbReference>
<keyword evidence="2" id="KW-1185">Reference proteome</keyword>
<organism evidence="1 2">
    <name type="scientific">Necator americanus</name>
    <name type="common">Human hookworm</name>
    <dbReference type="NCBI Taxonomy" id="51031"/>
    <lineage>
        <taxon>Eukaryota</taxon>
        <taxon>Metazoa</taxon>
        <taxon>Ecdysozoa</taxon>
        <taxon>Nematoda</taxon>
        <taxon>Chromadorea</taxon>
        <taxon>Rhabditida</taxon>
        <taxon>Rhabditina</taxon>
        <taxon>Rhabditomorpha</taxon>
        <taxon>Strongyloidea</taxon>
        <taxon>Ancylostomatidae</taxon>
        <taxon>Bunostominae</taxon>
        <taxon>Necator</taxon>
    </lineage>
</organism>
<name>A0ABR1CQG5_NECAM</name>
<dbReference type="Proteomes" id="UP001303046">
    <property type="component" value="Unassembled WGS sequence"/>
</dbReference>
<protein>
    <submittedName>
        <fullName evidence="1">Uncharacterized protein</fullName>
    </submittedName>
</protein>
<evidence type="ECO:0000313" key="2">
    <source>
        <dbReference type="Proteomes" id="UP001303046"/>
    </source>
</evidence>